<dbReference type="Pfam" id="PF13738">
    <property type="entry name" value="Pyr_redox_3"/>
    <property type="match status" value="1"/>
</dbReference>
<evidence type="ECO:0000256" key="3">
    <source>
        <dbReference type="ARBA" id="ARBA00022617"/>
    </source>
</evidence>
<evidence type="ECO:0000256" key="5">
    <source>
        <dbReference type="ARBA" id="ARBA00023004"/>
    </source>
</evidence>
<accession>A0ABR1UJ05</accession>
<keyword evidence="6" id="KW-0560">Oxidoreductase</keyword>
<keyword evidence="4" id="KW-0479">Metal-binding</keyword>
<dbReference type="EMBL" id="JAQQWL010000009">
    <property type="protein sequence ID" value="KAK8058892.1"/>
    <property type="molecule type" value="Genomic_DNA"/>
</dbReference>
<reference evidence="7 8" key="1">
    <citation type="submission" date="2023-01" db="EMBL/GenBank/DDBJ databases">
        <title>Analysis of 21 Apiospora genomes using comparative genomics revels a genus with tremendous synthesis potential of carbohydrate active enzymes and secondary metabolites.</title>
        <authorList>
            <person name="Sorensen T."/>
        </authorList>
    </citation>
    <scope>NUCLEOTIDE SEQUENCE [LARGE SCALE GENOMIC DNA]</scope>
    <source>
        <strain evidence="7 8">CBS 135458</strain>
    </source>
</reference>
<evidence type="ECO:0000313" key="7">
    <source>
        <dbReference type="EMBL" id="KAK8058892.1"/>
    </source>
</evidence>
<dbReference type="Proteomes" id="UP001480595">
    <property type="component" value="Unassembled WGS sequence"/>
</dbReference>
<dbReference type="InterPro" id="IPR036396">
    <property type="entry name" value="Cyt_P450_sf"/>
</dbReference>
<dbReference type="SUPFAM" id="SSF51905">
    <property type="entry name" value="FAD/NAD(P)-binding domain"/>
    <property type="match status" value="1"/>
</dbReference>
<proteinExistence type="inferred from homology"/>
<sequence length="1112" mass="124418">MAFSTLFSQIAAGSLLAILLLSLKRRFLTPIRDVPGPFFASFTGAWQVYQIIKGDQHVSMIELHRRHDGQQILISRHIGIKTDLGSNAGPFVRISEKEMSECDPKEHIRKSRNVNAGYALSNVIRSEPQVDALVRLLQERLDECITKPSQKRQKEQGDPTAAAAAVVDLNRWITYFTFDVLGEVTFSRAFGFLAAGHDIRATVANARYLAAYLGFVGRYPVVHHATLGNPLLSWLGVQPTSHLFDTVAAAIADRAHNPHVRRDMMAQWDEVRALHPDRMAAAEIGNAALANACLHFVVNSGGGCVLRRLRGEIDGAQDRGELSETISFVETQRLPFLQACIKETYRCHAAFGSAYSRIVPPEGFAVGGRTFTSGTVLSVNSWVINSSRSVFGADADTFNPDRWLDPEEAKGMAPYLMHWGTGYNQCPGRNLANLETCKVVAQLVRDYDIEPVQAGGSFRFKNRLLCLADPHFCRLKRRTLLQQVGSMEEYDCVVIGAGNNTLIVSYVFFYPTDGIADRHAGWYGLAAAKQYHSTEPEASLRIFDSQASLGGTWADERLYPGLKTNNLLGTYEYPDFPMDSPSFGIESGQHIPGLVVNKYLKAYAEEFGIADRIRFQTKVRSAEHHNETGGWTLAVEGTNGIGASSVKARRLIIATGLTSDPFLPHFEGQETYGGRIFHGKYFKQNSDTLQTAKNVTVFGGTKFAWDAVYAYATAGVAVDWVIRSSGHGPCWVAPAYVTPLKKWLEKLAILDTRFLTWFSPCIWGWADGYNHIRRLLHGTFIGRIIVDAFWKILANDALALMKFDLHPETAKLKPWTEAMFTGSSFSILNHETDFLDLVRNGKVRVHISDITKLSPGKVHLSDATLLDSDVLLANTGWKHVPALKFLPEGIEKELGLPHTPTENGLQEDLANQQALVKRADEEIFAQFPRLRKQPVWNRFYVPLKDQKGIDSQDEITPCTPLTPYMLHHFMVPPSERFLRTRDVAFTGIISNFSTVITAHLQGLWISAYFSGSLAQDPAACAANSTELEALRYRTVLYNRFGRWRYPTDWGNKNPNFVFDAVPYLDLLLRDLGLPVHRKNGFLTEWTDPYGPEDYRSVNEEWQSKYGKKVKNV</sequence>
<dbReference type="InterPro" id="IPR002403">
    <property type="entry name" value="Cyt_P450_E_grp-IV"/>
</dbReference>
<dbReference type="InterPro" id="IPR001128">
    <property type="entry name" value="Cyt_P450"/>
</dbReference>
<keyword evidence="6" id="KW-0503">Monooxygenase</keyword>
<name>A0ABR1UJ05_9PEZI</name>
<evidence type="ECO:0000256" key="6">
    <source>
        <dbReference type="ARBA" id="ARBA00023033"/>
    </source>
</evidence>
<comment type="cofactor">
    <cofactor evidence="1">
        <name>heme</name>
        <dbReference type="ChEBI" id="CHEBI:30413"/>
    </cofactor>
</comment>
<dbReference type="PANTHER" id="PTHR24305:SF232">
    <property type="entry name" value="P450, PUTATIVE (EUROFUNG)-RELATED"/>
    <property type="match status" value="1"/>
</dbReference>
<evidence type="ECO:0000313" key="8">
    <source>
        <dbReference type="Proteomes" id="UP001480595"/>
    </source>
</evidence>
<dbReference type="GeneID" id="92093812"/>
<evidence type="ECO:0000256" key="2">
    <source>
        <dbReference type="ARBA" id="ARBA00010617"/>
    </source>
</evidence>
<dbReference type="SUPFAM" id="SSF48264">
    <property type="entry name" value="Cytochrome P450"/>
    <property type="match status" value="1"/>
</dbReference>
<comment type="caution">
    <text evidence="7">The sequence shown here is derived from an EMBL/GenBank/DDBJ whole genome shotgun (WGS) entry which is preliminary data.</text>
</comment>
<dbReference type="PANTHER" id="PTHR24305">
    <property type="entry name" value="CYTOCHROME P450"/>
    <property type="match status" value="1"/>
</dbReference>
<protein>
    <submittedName>
        <fullName evidence="7">Uncharacterized protein</fullName>
    </submittedName>
</protein>
<dbReference type="InterPro" id="IPR036188">
    <property type="entry name" value="FAD/NAD-bd_sf"/>
</dbReference>
<dbReference type="Gene3D" id="3.50.50.60">
    <property type="entry name" value="FAD/NAD(P)-binding domain"/>
    <property type="match status" value="1"/>
</dbReference>
<dbReference type="InterPro" id="IPR050121">
    <property type="entry name" value="Cytochrome_P450_monoxygenase"/>
</dbReference>
<dbReference type="RefSeq" id="XP_066714338.1">
    <property type="nucleotide sequence ID" value="XM_066860749.1"/>
</dbReference>
<keyword evidence="5" id="KW-0408">Iron</keyword>
<keyword evidence="8" id="KW-1185">Reference proteome</keyword>
<dbReference type="PRINTS" id="PR00465">
    <property type="entry name" value="EP450IV"/>
</dbReference>
<keyword evidence="3" id="KW-0349">Heme</keyword>
<organism evidence="7 8">
    <name type="scientific">Apiospora phragmitis</name>
    <dbReference type="NCBI Taxonomy" id="2905665"/>
    <lineage>
        <taxon>Eukaryota</taxon>
        <taxon>Fungi</taxon>
        <taxon>Dikarya</taxon>
        <taxon>Ascomycota</taxon>
        <taxon>Pezizomycotina</taxon>
        <taxon>Sordariomycetes</taxon>
        <taxon>Xylariomycetidae</taxon>
        <taxon>Amphisphaeriales</taxon>
        <taxon>Apiosporaceae</taxon>
        <taxon>Apiospora</taxon>
    </lineage>
</organism>
<evidence type="ECO:0000256" key="4">
    <source>
        <dbReference type="ARBA" id="ARBA00022723"/>
    </source>
</evidence>
<comment type="similarity">
    <text evidence="2">Belongs to the cytochrome P450 family.</text>
</comment>
<dbReference type="Pfam" id="PF00067">
    <property type="entry name" value="p450"/>
    <property type="match status" value="1"/>
</dbReference>
<gene>
    <name evidence="7" type="ORF">PG994_009340</name>
</gene>
<evidence type="ECO:0000256" key="1">
    <source>
        <dbReference type="ARBA" id="ARBA00001971"/>
    </source>
</evidence>
<dbReference type="Gene3D" id="1.10.630.10">
    <property type="entry name" value="Cytochrome P450"/>
    <property type="match status" value="1"/>
</dbReference>